<dbReference type="GO" id="GO:0009651">
    <property type="term" value="P:response to salt stress"/>
    <property type="evidence" value="ECO:0007669"/>
    <property type="project" value="EnsemblPlants"/>
</dbReference>
<evidence type="ECO:0000256" key="5">
    <source>
        <dbReference type="ARBA" id="ARBA00023136"/>
    </source>
</evidence>
<dbReference type="FunFam" id="1.20.1260.100:FF:000001">
    <property type="entry name" value="translocator protein 2"/>
    <property type="match status" value="1"/>
</dbReference>
<feature type="transmembrane region" description="Helical" evidence="7">
    <location>
        <begin position="52"/>
        <end position="71"/>
    </location>
</feature>
<dbReference type="Proteomes" id="UP000029120">
    <property type="component" value="Chromosome 4"/>
</dbReference>
<feature type="region of interest" description="Disordered" evidence="6">
    <location>
        <begin position="1"/>
        <end position="44"/>
    </location>
</feature>
<name>A0A087H5Y0_ARAAL</name>
<proteinExistence type="inferred from homology"/>
<evidence type="ECO:0000313" key="8">
    <source>
        <dbReference type="EMBL" id="KFK37532.1"/>
    </source>
</evidence>
<dbReference type="OMA" id="WVEGGFH"/>
<evidence type="ECO:0000256" key="3">
    <source>
        <dbReference type="ARBA" id="ARBA00022692"/>
    </source>
</evidence>
<evidence type="ECO:0008006" key="10">
    <source>
        <dbReference type="Google" id="ProtNLM"/>
    </source>
</evidence>
<dbReference type="AlphaFoldDB" id="A0A087H5Y0"/>
<gene>
    <name evidence="8" type="ordered locus">AALP_Aa4g269300</name>
</gene>
<keyword evidence="9" id="KW-1185">Reference proteome</keyword>
<dbReference type="PANTHER" id="PTHR10057:SF0">
    <property type="entry name" value="TRANSLOCATOR PROTEIN"/>
    <property type="match status" value="1"/>
</dbReference>
<feature type="compositionally biased region" description="Basic and acidic residues" evidence="6">
    <location>
        <begin position="23"/>
        <end position="38"/>
    </location>
</feature>
<dbReference type="CDD" id="cd15904">
    <property type="entry name" value="TSPO_MBR"/>
    <property type="match status" value="1"/>
</dbReference>
<accession>A0A087H5Y0</accession>
<dbReference type="Gene3D" id="1.20.1260.100">
    <property type="entry name" value="TspO/MBR protein"/>
    <property type="match status" value="1"/>
</dbReference>
<evidence type="ECO:0000256" key="4">
    <source>
        <dbReference type="ARBA" id="ARBA00022989"/>
    </source>
</evidence>
<dbReference type="InterPro" id="IPR004307">
    <property type="entry name" value="TspO_MBR"/>
</dbReference>
<protein>
    <recommendedName>
        <fullName evidence="10">Translocator protein homolog</fullName>
    </recommendedName>
</protein>
<dbReference type="GO" id="GO:0006778">
    <property type="term" value="P:porphyrin-containing compound metabolic process"/>
    <property type="evidence" value="ECO:0007669"/>
    <property type="project" value="EnsemblPlants"/>
</dbReference>
<evidence type="ECO:0000256" key="7">
    <source>
        <dbReference type="SAM" id="Phobius"/>
    </source>
</evidence>
<keyword evidence="5 7" id="KW-0472">Membrane</keyword>
<dbReference type="EMBL" id="CM002872">
    <property type="protein sequence ID" value="KFK37532.1"/>
    <property type="molecule type" value="Genomic_DNA"/>
</dbReference>
<sequence length="199" mass="21504">MDSQDVRYRGGDDRDAATTAMAETERKNAEDDNNNKGKRDQKRAMAKRGLKSLTVAVAAPVIVMLFAAFFLGTSDVYGTRTRSSSWVPPLWLLHATCLVSSGLMGLAAWLVWVDGGFHKKPNALYVYLAQFMLCLVWDTVTFRVGSGLAGLVVWLGQSAALVGCYQAFNELSPVAGNLVKPCLAWAAFVAAVNVKLAIA</sequence>
<dbReference type="OrthoDB" id="8841220at2759"/>
<dbReference type="GO" id="GO:0016020">
    <property type="term" value="C:membrane"/>
    <property type="evidence" value="ECO:0007669"/>
    <property type="project" value="UniProtKB-SubCell"/>
</dbReference>
<evidence type="ECO:0000256" key="1">
    <source>
        <dbReference type="ARBA" id="ARBA00004141"/>
    </source>
</evidence>
<dbReference type="Gramene" id="KFK37532">
    <property type="protein sequence ID" value="KFK37532"/>
    <property type="gene ID" value="AALP_AA4G269300"/>
</dbReference>
<comment type="similarity">
    <text evidence="2">Belongs to the TspO/BZRP family.</text>
</comment>
<evidence type="ECO:0000313" key="9">
    <source>
        <dbReference type="Proteomes" id="UP000029120"/>
    </source>
</evidence>
<dbReference type="GO" id="GO:0005795">
    <property type="term" value="C:Golgi stack"/>
    <property type="evidence" value="ECO:0007669"/>
    <property type="project" value="EnsemblPlants"/>
</dbReference>
<dbReference type="Pfam" id="PF03073">
    <property type="entry name" value="TspO_MBR"/>
    <property type="match status" value="1"/>
</dbReference>
<feature type="compositionally biased region" description="Basic and acidic residues" evidence="6">
    <location>
        <begin position="1"/>
        <end position="16"/>
    </location>
</feature>
<dbReference type="eggNOG" id="ENOG502RZ33">
    <property type="taxonomic scope" value="Eukaryota"/>
</dbReference>
<keyword evidence="4 7" id="KW-1133">Transmembrane helix</keyword>
<dbReference type="PANTHER" id="PTHR10057">
    <property type="entry name" value="PERIPHERAL-TYPE BENZODIAZEPINE RECEPTOR"/>
    <property type="match status" value="1"/>
</dbReference>
<keyword evidence="3 7" id="KW-0812">Transmembrane</keyword>
<organism evidence="8 9">
    <name type="scientific">Arabis alpina</name>
    <name type="common">Alpine rock-cress</name>
    <dbReference type="NCBI Taxonomy" id="50452"/>
    <lineage>
        <taxon>Eukaryota</taxon>
        <taxon>Viridiplantae</taxon>
        <taxon>Streptophyta</taxon>
        <taxon>Embryophyta</taxon>
        <taxon>Tracheophyta</taxon>
        <taxon>Spermatophyta</taxon>
        <taxon>Magnoliopsida</taxon>
        <taxon>eudicotyledons</taxon>
        <taxon>Gunneridae</taxon>
        <taxon>Pentapetalae</taxon>
        <taxon>rosids</taxon>
        <taxon>malvids</taxon>
        <taxon>Brassicales</taxon>
        <taxon>Brassicaceae</taxon>
        <taxon>Arabideae</taxon>
        <taxon>Arabis</taxon>
    </lineage>
</organism>
<reference evidence="9" key="1">
    <citation type="journal article" date="2015" name="Nat. Plants">
        <title>Genome expansion of Arabis alpina linked with retrotransposition and reduced symmetric DNA methylation.</title>
        <authorList>
            <person name="Willing E.M."/>
            <person name="Rawat V."/>
            <person name="Mandakova T."/>
            <person name="Maumus F."/>
            <person name="James G.V."/>
            <person name="Nordstroem K.J."/>
            <person name="Becker C."/>
            <person name="Warthmann N."/>
            <person name="Chica C."/>
            <person name="Szarzynska B."/>
            <person name="Zytnicki M."/>
            <person name="Albani M.C."/>
            <person name="Kiefer C."/>
            <person name="Bergonzi S."/>
            <person name="Castaings L."/>
            <person name="Mateos J.L."/>
            <person name="Berns M.C."/>
            <person name="Bujdoso N."/>
            <person name="Piofczyk T."/>
            <person name="de Lorenzo L."/>
            <person name="Barrero-Sicilia C."/>
            <person name="Mateos I."/>
            <person name="Piednoel M."/>
            <person name="Hagmann J."/>
            <person name="Chen-Min-Tao R."/>
            <person name="Iglesias-Fernandez R."/>
            <person name="Schuster S.C."/>
            <person name="Alonso-Blanco C."/>
            <person name="Roudier F."/>
            <person name="Carbonero P."/>
            <person name="Paz-Ares J."/>
            <person name="Davis S.J."/>
            <person name="Pecinka A."/>
            <person name="Quesneville H."/>
            <person name="Colot V."/>
            <person name="Lysak M.A."/>
            <person name="Weigel D."/>
            <person name="Coupland G."/>
            <person name="Schneeberger K."/>
        </authorList>
    </citation>
    <scope>NUCLEOTIDE SEQUENCE [LARGE SCALE GENOMIC DNA]</scope>
    <source>
        <strain evidence="9">cv. Pajares</strain>
    </source>
</reference>
<dbReference type="InterPro" id="IPR038330">
    <property type="entry name" value="TspO/MBR-related_sf"/>
</dbReference>
<dbReference type="GO" id="GO:0009737">
    <property type="term" value="P:response to abscisic acid"/>
    <property type="evidence" value="ECO:0007669"/>
    <property type="project" value="EnsemblPlants"/>
</dbReference>
<comment type="subcellular location">
    <subcellularLocation>
        <location evidence="1">Membrane</location>
        <topology evidence="1">Multi-pass membrane protein</topology>
    </subcellularLocation>
</comment>
<evidence type="ECO:0000256" key="2">
    <source>
        <dbReference type="ARBA" id="ARBA00007524"/>
    </source>
</evidence>
<dbReference type="GO" id="GO:0005783">
    <property type="term" value="C:endoplasmic reticulum"/>
    <property type="evidence" value="ECO:0007669"/>
    <property type="project" value="EnsemblPlants"/>
</dbReference>
<evidence type="ECO:0000256" key="6">
    <source>
        <dbReference type="SAM" id="MobiDB-lite"/>
    </source>
</evidence>
<dbReference type="GO" id="GO:0020037">
    <property type="term" value="F:heme binding"/>
    <property type="evidence" value="ECO:0007669"/>
    <property type="project" value="EnsemblPlants"/>
</dbReference>
<feature type="transmembrane region" description="Helical" evidence="7">
    <location>
        <begin position="91"/>
        <end position="112"/>
    </location>
</feature>